<gene>
    <name evidence="1" type="ORF">DPMN_055409</name>
</gene>
<reference evidence="1" key="2">
    <citation type="submission" date="2020-11" db="EMBL/GenBank/DDBJ databases">
        <authorList>
            <person name="McCartney M.A."/>
            <person name="Auch B."/>
            <person name="Kono T."/>
            <person name="Mallez S."/>
            <person name="Becker A."/>
            <person name="Gohl D.M."/>
            <person name="Silverstein K.A.T."/>
            <person name="Koren S."/>
            <person name="Bechman K.B."/>
            <person name="Herman A."/>
            <person name="Abrahante J.E."/>
            <person name="Garbe J."/>
        </authorList>
    </citation>
    <scope>NUCLEOTIDE SEQUENCE</scope>
    <source>
        <strain evidence="1">Duluth1</strain>
        <tissue evidence="1">Whole animal</tissue>
    </source>
</reference>
<protein>
    <submittedName>
        <fullName evidence="1">Uncharacterized protein</fullName>
    </submittedName>
</protein>
<evidence type="ECO:0000313" key="2">
    <source>
        <dbReference type="Proteomes" id="UP000828390"/>
    </source>
</evidence>
<organism evidence="1 2">
    <name type="scientific">Dreissena polymorpha</name>
    <name type="common">Zebra mussel</name>
    <name type="synonym">Mytilus polymorpha</name>
    <dbReference type="NCBI Taxonomy" id="45954"/>
    <lineage>
        <taxon>Eukaryota</taxon>
        <taxon>Metazoa</taxon>
        <taxon>Spiralia</taxon>
        <taxon>Lophotrochozoa</taxon>
        <taxon>Mollusca</taxon>
        <taxon>Bivalvia</taxon>
        <taxon>Autobranchia</taxon>
        <taxon>Heteroconchia</taxon>
        <taxon>Euheterodonta</taxon>
        <taxon>Imparidentia</taxon>
        <taxon>Neoheterodontei</taxon>
        <taxon>Myida</taxon>
        <taxon>Dreissenoidea</taxon>
        <taxon>Dreissenidae</taxon>
        <taxon>Dreissena</taxon>
    </lineage>
</organism>
<dbReference type="Proteomes" id="UP000828390">
    <property type="component" value="Unassembled WGS sequence"/>
</dbReference>
<dbReference type="AlphaFoldDB" id="A0A9D4CPY7"/>
<keyword evidence="2" id="KW-1185">Reference proteome</keyword>
<comment type="caution">
    <text evidence="1">The sequence shown here is derived from an EMBL/GenBank/DDBJ whole genome shotgun (WGS) entry which is preliminary data.</text>
</comment>
<dbReference type="EMBL" id="JAIWYP010000012">
    <property type="protein sequence ID" value="KAH3729438.1"/>
    <property type="molecule type" value="Genomic_DNA"/>
</dbReference>
<proteinExistence type="predicted"/>
<evidence type="ECO:0000313" key="1">
    <source>
        <dbReference type="EMBL" id="KAH3729438.1"/>
    </source>
</evidence>
<accession>A0A9D4CPY7</accession>
<sequence length="68" mass="7599">MTSCASSFFIPNNSQEDISNLGKYVLVEMFGGKSNDSLESLRQNIYTKKVPTAETCVTPERLPTHMQL</sequence>
<reference evidence="1" key="1">
    <citation type="journal article" date="2019" name="bioRxiv">
        <title>The Genome of the Zebra Mussel, Dreissena polymorpha: A Resource for Invasive Species Research.</title>
        <authorList>
            <person name="McCartney M.A."/>
            <person name="Auch B."/>
            <person name="Kono T."/>
            <person name="Mallez S."/>
            <person name="Zhang Y."/>
            <person name="Obille A."/>
            <person name="Becker A."/>
            <person name="Abrahante J.E."/>
            <person name="Garbe J."/>
            <person name="Badalamenti J.P."/>
            <person name="Herman A."/>
            <person name="Mangelson H."/>
            <person name="Liachko I."/>
            <person name="Sullivan S."/>
            <person name="Sone E.D."/>
            <person name="Koren S."/>
            <person name="Silverstein K.A.T."/>
            <person name="Beckman K.B."/>
            <person name="Gohl D.M."/>
        </authorList>
    </citation>
    <scope>NUCLEOTIDE SEQUENCE</scope>
    <source>
        <strain evidence="1">Duluth1</strain>
        <tissue evidence="1">Whole animal</tissue>
    </source>
</reference>
<name>A0A9D4CPY7_DREPO</name>